<name>A0A4Z2GWM4_9TELE</name>
<accession>A0A4Z2GWM4</accession>
<reference evidence="1 2" key="1">
    <citation type="submission" date="2019-03" db="EMBL/GenBank/DDBJ databases">
        <title>First draft genome of Liparis tanakae, snailfish: a comprehensive survey of snailfish specific genes.</title>
        <authorList>
            <person name="Kim W."/>
            <person name="Song I."/>
            <person name="Jeong J.-H."/>
            <person name="Kim D."/>
            <person name="Kim S."/>
            <person name="Ryu S."/>
            <person name="Song J.Y."/>
            <person name="Lee S.K."/>
        </authorList>
    </citation>
    <scope>NUCLEOTIDE SEQUENCE [LARGE SCALE GENOMIC DNA]</scope>
    <source>
        <tissue evidence="1">Muscle</tissue>
    </source>
</reference>
<evidence type="ECO:0000313" key="1">
    <source>
        <dbReference type="EMBL" id="TNN58057.1"/>
    </source>
</evidence>
<organism evidence="1 2">
    <name type="scientific">Liparis tanakae</name>
    <name type="common">Tanaka's snailfish</name>
    <dbReference type="NCBI Taxonomy" id="230148"/>
    <lineage>
        <taxon>Eukaryota</taxon>
        <taxon>Metazoa</taxon>
        <taxon>Chordata</taxon>
        <taxon>Craniata</taxon>
        <taxon>Vertebrata</taxon>
        <taxon>Euteleostomi</taxon>
        <taxon>Actinopterygii</taxon>
        <taxon>Neopterygii</taxon>
        <taxon>Teleostei</taxon>
        <taxon>Neoteleostei</taxon>
        <taxon>Acanthomorphata</taxon>
        <taxon>Eupercaria</taxon>
        <taxon>Perciformes</taxon>
        <taxon>Cottioidei</taxon>
        <taxon>Cottales</taxon>
        <taxon>Liparidae</taxon>
        <taxon>Liparis</taxon>
    </lineage>
</organism>
<dbReference type="AlphaFoldDB" id="A0A4Z2GWM4"/>
<comment type="caution">
    <text evidence="1">The sequence shown here is derived from an EMBL/GenBank/DDBJ whole genome shotgun (WGS) entry which is preliminary data.</text>
</comment>
<protein>
    <submittedName>
        <fullName evidence="1">Uncharacterized protein</fullName>
    </submittedName>
</protein>
<keyword evidence="2" id="KW-1185">Reference proteome</keyword>
<proteinExistence type="predicted"/>
<dbReference type="EMBL" id="SRLO01000390">
    <property type="protein sequence ID" value="TNN58057.1"/>
    <property type="molecule type" value="Genomic_DNA"/>
</dbReference>
<evidence type="ECO:0000313" key="2">
    <source>
        <dbReference type="Proteomes" id="UP000314294"/>
    </source>
</evidence>
<dbReference type="Proteomes" id="UP000314294">
    <property type="component" value="Unassembled WGS sequence"/>
</dbReference>
<sequence>MKNPAAATNSSKMKQMTGPMMIFRTNRDNRERRRRLLTFRHCAGADIRGHAAAERVGRVVAGVDLDLVAGEVAQGGDDRGLLGMDVDHDLCALKVLLVLGDLCAVGRAGGGGEEGPQHRVPWPCSSVWFHFCSSSLSTCVGTRDGNFIPVGQSLRVVLGSLLKGVAMLHMRSESNTSNPKHRSGHTTGQPQAIWLTLLTVVKLVELAGFRLALAEDHVFLHRDVACRLRGPRDDVIARPLRRVGLHPHGYAH</sequence>
<gene>
    <name evidence="1" type="ORF">EYF80_031729</name>
</gene>